<proteinExistence type="predicted"/>
<evidence type="ECO:0000313" key="2">
    <source>
        <dbReference type="Proteomes" id="UP000001017"/>
    </source>
</evidence>
<evidence type="ECO:0000313" key="1">
    <source>
        <dbReference type="EMBL" id="BAB59875.1"/>
    </source>
</evidence>
<dbReference type="EMBL" id="BA000011">
    <property type="protein sequence ID" value="BAB59875.1"/>
    <property type="molecule type" value="Genomic_DNA"/>
</dbReference>
<protein>
    <submittedName>
        <fullName evidence="1">Uncharacterized protein</fullName>
    </submittedName>
</protein>
<reference evidence="1 2" key="1">
    <citation type="journal article" date="1999" name="Proc. Jpn. Acad.">
        <title>Determination of the complete genomic DNA sequence of Thermoplasma volvanium GSS1.</title>
        <authorList>
            <person name="Kawashima T."/>
            <person name="Yamamoto Y."/>
            <person name="Aramaki H."/>
            <person name="Nunoshiba T."/>
            <person name="Kawamoto T."/>
            <person name="Watanabe K."/>
            <person name="Yamazaki M."/>
            <person name="Kanehori K."/>
            <person name="Amano N."/>
            <person name="Ohya Y."/>
            <person name="Makino K."/>
            <person name="Suzuki M."/>
        </authorList>
    </citation>
    <scope>NUCLEOTIDE SEQUENCE [LARGE SCALE GENOMIC DNA]</scope>
    <source>
        <strain evidence="2">ATCC 51530 / DSM 4299 / JCM 9571 / NBRC 15438 / GSS1</strain>
    </source>
</reference>
<dbReference type="Proteomes" id="UP000001017">
    <property type="component" value="Chromosome"/>
</dbReference>
<dbReference type="STRING" id="273116.gene:9381522"/>
<dbReference type="RefSeq" id="WP_048053979.1">
    <property type="nucleotide sequence ID" value="NC_002689.2"/>
</dbReference>
<dbReference type="PaxDb" id="273116-14324949"/>
<dbReference type="GeneID" id="24779930"/>
<accession>Q97AS6</accession>
<dbReference type="AlphaFoldDB" id="Q97AS6"/>
<dbReference type="KEGG" id="tvo:TVG0738831"/>
<organism evidence="1 2">
    <name type="scientific">Thermoplasma volcanium (strain ATCC 51530 / DSM 4299 / JCM 9571 / NBRC 15438 / GSS1)</name>
    <dbReference type="NCBI Taxonomy" id="273116"/>
    <lineage>
        <taxon>Archaea</taxon>
        <taxon>Methanobacteriati</taxon>
        <taxon>Thermoplasmatota</taxon>
        <taxon>Thermoplasmata</taxon>
        <taxon>Thermoplasmatales</taxon>
        <taxon>Thermoplasmataceae</taxon>
        <taxon>Thermoplasma</taxon>
    </lineage>
</organism>
<gene>
    <name evidence="1" type="ORF">TVG0738831</name>
</gene>
<keyword evidence="2" id="KW-1185">Reference proteome</keyword>
<name>Q97AS6_THEVO</name>
<reference evidence="1 2" key="2">
    <citation type="journal article" date="2000" name="Proc. Natl. Acad. Sci. U.S.A.">
        <title>Archaeal adaptation to higher temperatures revealed by genomic sequence of Thermoplasma volcanium.</title>
        <authorList>
            <person name="Kawashima T."/>
            <person name="Amano N."/>
            <person name="Koike H."/>
            <person name="Makino S."/>
            <person name="Higuchi S."/>
            <person name="Kawashima-Ohya Y."/>
            <person name="Watanabe K."/>
            <person name="Yamazaki M."/>
            <person name="Kanehori K."/>
            <person name="Kawamoto T."/>
            <person name="Nunoshiba T."/>
            <person name="Yamamoto Y."/>
            <person name="Aramaki H."/>
            <person name="Makino K."/>
            <person name="Suzuki M."/>
        </authorList>
    </citation>
    <scope>NUCLEOTIDE SEQUENCE [LARGE SCALE GENOMIC DNA]</scope>
    <source>
        <strain evidence="2">ATCC 51530 / DSM 4299 / JCM 9571 / NBRC 15438 / GSS1</strain>
    </source>
</reference>
<dbReference type="HOGENOM" id="CLU_2911749_0_0_2"/>
<sequence length="61" mass="7117">MGLVEKVITLNKKLNQFNGKKTDENYEILDEIKRVDTQIDIAIYRLYGLTAEERKVIEESS</sequence>